<dbReference type="GO" id="GO:0005524">
    <property type="term" value="F:ATP binding"/>
    <property type="evidence" value="ECO:0007669"/>
    <property type="project" value="UniProtKB-UniRule"/>
</dbReference>
<comment type="domain">
    <text evidence="8">Domain I is involved in oligomerization and binding regulators, domain II is flexibile and of varying length in different bacteria, domain III forms the AAA+ region, while domain IV binds dsDNA.</text>
</comment>
<comment type="caution">
    <text evidence="8">Lacks conserved residue(s) required for the propagation of feature annotation.</text>
</comment>
<comment type="subcellular location">
    <subcellularLocation>
        <location evidence="8">Cytoplasm</location>
    </subcellularLocation>
</comment>
<dbReference type="PRINTS" id="PR00051">
    <property type="entry name" value="DNAA"/>
</dbReference>
<evidence type="ECO:0000256" key="8">
    <source>
        <dbReference type="HAMAP-Rule" id="MF_00377"/>
    </source>
</evidence>
<evidence type="ECO:0000256" key="9">
    <source>
        <dbReference type="NCBIfam" id="TIGR00362"/>
    </source>
</evidence>
<comment type="similarity">
    <text evidence="1 8 11">Belongs to the DnaA family.</text>
</comment>
<dbReference type="GO" id="GO:0008289">
    <property type="term" value="F:lipid binding"/>
    <property type="evidence" value="ECO:0007669"/>
    <property type="project" value="UniProtKB-KW"/>
</dbReference>
<dbReference type="GO" id="GO:0006275">
    <property type="term" value="P:regulation of DNA replication"/>
    <property type="evidence" value="ECO:0007669"/>
    <property type="project" value="UniProtKB-UniRule"/>
</dbReference>
<reference evidence="14 15" key="1">
    <citation type="journal article" date="2016" name="Nat. Commun.">
        <title>Thousands of microbial genomes shed light on interconnected biogeochemical processes in an aquifer system.</title>
        <authorList>
            <person name="Anantharaman K."/>
            <person name="Brown C.T."/>
            <person name="Hug L.A."/>
            <person name="Sharon I."/>
            <person name="Castelle C.J."/>
            <person name="Probst A.J."/>
            <person name="Thomas B.C."/>
            <person name="Singh A."/>
            <person name="Wilkins M.J."/>
            <person name="Karaoz U."/>
            <person name="Brodie E.L."/>
            <person name="Williams K.H."/>
            <person name="Hubbard S.S."/>
            <person name="Banfield J.F."/>
        </authorList>
    </citation>
    <scope>NUCLEOTIDE SEQUENCE [LARGE SCALE GENOMIC DNA]</scope>
</reference>
<name>A0A1G2Q489_9BACT</name>
<dbReference type="InterPro" id="IPR027417">
    <property type="entry name" value="P-loop_NTPase"/>
</dbReference>
<dbReference type="AlphaFoldDB" id="A0A1G2Q489"/>
<feature type="domain" description="Chromosomal replication initiator DnaA C-terminal" evidence="13">
    <location>
        <begin position="353"/>
        <end position="422"/>
    </location>
</feature>
<dbReference type="Gene3D" id="3.40.50.300">
    <property type="entry name" value="P-loop containing nucleotide triphosphate hydrolases"/>
    <property type="match status" value="1"/>
</dbReference>
<feature type="binding site" evidence="8">
    <location>
        <position position="153"/>
    </location>
    <ligand>
        <name>ATP</name>
        <dbReference type="ChEBI" id="CHEBI:30616"/>
    </ligand>
</feature>
<dbReference type="GO" id="GO:0006270">
    <property type="term" value="P:DNA replication initiation"/>
    <property type="evidence" value="ECO:0007669"/>
    <property type="project" value="UniProtKB-UniRule"/>
</dbReference>
<comment type="function">
    <text evidence="8 10">Plays an essential role in the initiation and regulation of chromosomal replication. ATP-DnaA binds to the origin of replication (oriC) to initiate formation of the DNA replication initiation complex once per cell cycle. Binds the DnaA box (a 9 base pair repeat at the origin) and separates the double-stranded (ds)DNA. Forms a right-handed helical filament on oriC DNA; dsDNA binds to the exterior of the filament while single-stranded (ss)DNA is stabiized in the filament's interior. The ATP-DnaA-oriC complex binds and stabilizes one strand of the AT-rich DNA unwinding element (DUE), permitting loading of DNA polymerase. After initiation quickly degrades to an ADP-DnaA complex that is not apt for DNA replication. Binds acidic phospholipids.</text>
</comment>
<keyword evidence="6 8" id="KW-0446">Lipid-binding</keyword>
<feature type="binding site" evidence="8">
    <location>
        <position position="155"/>
    </location>
    <ligand>
        <name>ATP</name>
        <dbReference type="ChEBI" id="CHEBI:30616"/>
    </ligand>
</feature>
<evidence type="ECO:0000256" key="6">
    <source>
        <dbReference type="ARBA" id="ARBA00023121"/>
    </source>
</evidence>
<evidence type="ECO:0000256" key="1">
    <source>
        <dbReference type="ARBA" id="ARBA00006583"/>
    </source>
</evidence>
<dbReference type="Gene3D" id="1.10.8.60">
    <property type="match status" value="1"/>
</dbReference>
<evidence type="ECO:0000256" key="5">
    <source>
        <dbReference type="ARBA" id="ARBA00022840"/>
    </source>
</evidence>
<proteinExistence type="inferred from homology"/>
<dbReference type="InterPro" id="IPR010921">
    <property type="entry name" value="Trp_repressor/repl_initiator"/>
</dbReference>
<dbReference type="InterPro" id="IPR013317">
    <property type="entry name" value="DnaA_dom"/>
</dbReference>
<evidence type="ECO:0000256" key="3">
    <source>
        <dbReference type="ARBA" id="ARBA00022705"/>
    </source>
</evidence>
<dbReference type="HAMAP" id="MF_00377">
    <property type="entry name" value="DnaA_bact"/>
    <property type="match status" value="1"/>
</dbReference>
<feature type="region of interest" description="Domain I, interacts with DnaA modulators" evidence="8">
    <location>
        <begin position="1"/>
        <end position="91"/>
    </location>
</feature>
<evidence type="ECO:0000256" key="4">
    <source>
        <dbReference type="ARBA" id="ARBA00022741"/>
    </source>
</evidence>
<dbReference type="GO" id="GO:0005737">
    <property type="term" value="C:cytoplasm"/>
    <property type="evidence" value="ECO:0007669"/>
    <property type="project" value="UniProtKB-SubCell"/>
</dbReference>
<evidence type="ECO:0000313" key="14">
    <source>
        <dbReference type="EMBL" id="OHA55396.1"/>
    </source>
</evidence>
<dbReference type="InterPro" id="IPR020591">
    <property type="entry name" value="Chromosome_initiator_DnaA-like"/>
</dbReference>
<feature type="domain" description="AAA+ ATPase" evidence="12">
    <location>
        <begin position="140"/>
        <end position="271"/>
    </location>
</feature>
<feature type="region of interest" description="Domain III, AAA+ region" evidence="8">
    <location>
        <begin position="107"/>
        <end position="323"/>
    </location>
</feature>
<dbReference type="Pfam" id="PF00308">
    <property type="entry name" value="Bac_DnaA"/>
    <property type="match status" value="1"/>
</dbReference>
<dbReference type="SMART" id="SM00760">
    <property type="entry name" value="Bac_DnaA_C"/>
    <property type="match status" value="1"/>
</dbReference>
<dbReference type="CDD" id="cd00009">
    <property type="entry name" value="AAA"/>
    <property type="match status" value="1"/>
</dbReference>
<keyword evidence="4 8" id="KW-0547">Nucleotide-binding</keyword>
<comment type="caution">
    <text evidence="14">The sequence shown here is derived from an EMBL/GenBank/DDBJ whole genome shotgun (WGS) entry which is preliminary data.</text>
</comment>
<protein>
    <recommendedName>
        <fullName evidence="8 9">Chromosomal replication initiator protein DnaA</fullName>
    </recommendedName>
</protein>
<sequence>MTNQELWRSALGELELLISKANFTTWFKSTSIASFENGRVIVSVPNAFTKAWLENKYHTFIMKALQNISGNTIKDISYQVELVTVEAVDKPASIKITSPSESVMSFGLNPRYTFSTFIVGKSNELARAAALAVADNPGQVYNPLFLYGGVGLGKTHLMQAIGHEIIKKFPGKKVIYVPCEKFTTEFIQAIGSGKMEKFKATYRSVDVLLVDDIQFLSGKEGTQEEFFHTFNTLHQANKQIVISSDRPPKAIHSLENRLISRFEWGMIADIASPDLETRTAILELKCQERNYQLDREIINYLANTVQNNIRELEGALNRIIAYHQLNNQPPTLVLVQELMVNLHSTNKYGANLTSKKILNIVAQYYDITMEDLVGISRKKNLVVPRQVSMYLMREELKSSFPTIGNELGGRDHTTAMHACNKIQVVLKDDNKIQQDIHNLKQQLANT</sequence>
<evidence type="ECO:0000313" key="15">
    <source>
        <dbReference type="Proteomes" id="UP000178936"/>
    </source>
</evidence>
<dbReference type="Gene3D" id="1.10.1750.10">
    <property type="match status" value="1"/>
</dbReference>
<dbReference type="PANTHER" id="PTHR30050:SF2">
    <property type="entry name" value="CHROMOSOMAL REPLICATION INITIATOR PROTEIN DNAA"/>
    <property type="match status" value="1"/>
</dbReference>
<dbReference type="GO" id="GO:0003688">
    <property type="term" value="F:DNA replication origin binding"/>
    <property type="evidence" value="ECO:0007669"/>
    <property type="project" value="UniProtKB-UniRule"/>
</dbReference>
<keyword evidence="5 8" id="KW-0067">ATP-binding</keyword>
<dbReference type="Proteomes" id="UP000178936">
    <property type="component" value="Unassembled WGS sequence"/>
</dbReference>
<dbReference type="NCBIfam" id="TIGR00362">
    <property type="entry name" value="DnaA"/>
    <property type="match status" value="1"/>
</dbReference>
<dbReference type="EMBL" id="MHTB01000015">
    <property type="protein sequence ID" value="OHA55396.1"/>
    <property type="molecule type" value="Genomic_DNA"/>
</dbReference>
<dbReference type="PANTHER" id="PTHR30050">
    <property type="entry name" value="CHROMOSOMAL REPLICATION INITIATOR PROTEIN DNAA"/>
    <property type="match status" value="1"/>
</dbReference>
<dbReference type="SMART" id="SM00382">
    <property type="entry name" value="AAA"/>
    <property type="match status" value="1"/>
</dbReference>
<feature type="binding site" evidence="8">
    <location>
        <position position="151"/>
    </location>
    <ligand>
        <name>ATP</name>
        <dbReference type="ChEBI" id="CHEBI:30616"/>
    </ligand>
</feature>
<dbReference type="InterPro" id="IPR001957">
    <property type="entry name" value="Chromosome_initiator_DnaA"/>
</dbReference>
<keyword evidence="3 8" id="KW-0235">DNA replication</keyword>
<evidence type="ECO:0000259" key="13">
    <source>
        <dbReference type="SMART" id="SM00760"/>
    </source>
</evidence>
<keyword evidence="2 8" id="KW-0963">Cytoplasm</keyword>
<dbReference type="InterPro" id="IPR024633">
    <property type="entry name" value="DnaA_N_dom"/>
</dbReference>
<dbReference type="InterPro" id="IPR013159">
    <property type="entry name" value="DnaA_C"/>
</dbReference>
<dbReference type="GO" id="GO:0005886">
    <property type="term" value="C:plasma membrane"/>
    <property type="evidence" value="ECO:0007669"/>
    <property type="project" value="TreeGrafter"/>
</dbReference>
<evidence type="ECO:0000259" key="12">
    <source>
        <dbReference type="SMART" id="SM00382"/>
    </source>
</evidence>
<feature type="binding site" evidence="8">
    <location>
        <position position="154"/>
    </location>
    <ligand>
        <name>ATP</name>
        <dbReference type="ChEBI" id="CHEBI:30616"/>
    </ligand>
</feature>
<dbReference type="SUPFAM" id="SSF48295">
    <property type="entry name" value="TrpR-like"/>
    <property type="match status" value="1"/>
</dbReference>
<dbReference type="SUPFAM" id="SSF52540">
    <property type="entry name" value="P-loop containing nucleoside triphosphate hydrolases"/>
    <property type="match status" value="1"/>
</dbReference>
<evidence type="ECO:0000256" key="10">
    <source>
        <dbReference type="RuleBase" id="RU000577"/>
    </source>
</evidence>
<evidence type="ECO:0000256" key="11">
    <source>
        <dbReference type="RuleBase" id="RU004227"/>
    </source>
</evidence>
<dbReference type="Gene3D" id="3.30.300.180">
    <property type="match status" value="1"/>
</dbReference>
<dbReference type="Pfam" id="PF11638">
    <property type="entry name" value="DnaA_N"/>
    <property type="match status" value="1"/>
</dbReference>
<evidence type="ECO:0000256" key="7">
    <source>
        <dbReference type="ARBA" id="ARBA00023125"/>
    </source>
</evidence>
<comment type="subunit">
    <text evidence="8">Oligomerizes as a right-handed, spiral filament on DNA at oriC.</text>
</comment>
<evidence type="ECO:0000256" key="2">
    <source>
        <dbReference type="ARBA" id="ARBA00022490"/>
    </source>
</evidence>
<dbReference type="InterPro" id="IPR003593">
    <property type="entry name" value="AAA+_ATPase"/>
</dbReference>
<dbReference type="CDD" id="cd06571">
    <property type="entry name" value="Bac_DnaA_C"/>
    <property type="match status" value="1"/>
</dbReference>
<dbReference type="Pfam" id="PF08299">
    <property type="entry name" value="Bac_DnaA_C"/>
    <property type="match status" value="1"/>
</dbReference>
<keyword evidence="7 8" id="KW-0238">DNA-binding</keyword>
<dbReference type="InterPro" id="IPR038454">
    <property type="entry name" value="DnaA_N_sf"/>
</dbReference>
<feature type="region of interest" description="Domain IV, binds dsDNA" evidence="8">
    <location>
        <begin position="324"/>
        <end position="446"/>
    </location>
</feature>
<dbReference type="FunFam" id="3.40.50.300:FF:000668">
    <property type="entry name" value="Chromosomal replication initiator protein DnaA"/>
    <property type="match status" value="1"/>
</dbReference>
<gene>
    <name evidence="8" type="primary">dnaA</name>
    <name evidence="14" type="ORF">A2226_03230</name>
</gene>
<accession>A0A1G2Q489</accession>
<organism evidence="14 15">
    <name type="scientific">Candidatus Veblenbacteria bacterium RIFOXYA2_FULL_43_9</name>
    <dbReference type="NCBI Taxonomy" id="1802425"/>
    <lineage>
        <taxon>Bacteria</taxon>
        <taxon>Candidatus Vebleniibacteriota</taxon>
    </lineage>
</organism>